<keyword evidence="4" id="KW-0967">Endosome</keyword>
<dbReference type="GO" id="GO:0004439">
    <property type="term" value="F:phosphatidylinositol-4,5-bisphosphate 5-phosphatase activity"/>
    <property type="evidence" value="ECO:0007669"/>
    <property type="project" value="TreeGrafter"/>
</dbReference>
<dbReference type="SMART" id="SM00128">
    <property type="entry name" value="IPPc"/>
    <property type="match status" value="1"/>
</dbReference>
<dbReference type="SMART" id="SM00324">
    <property type="entry name" value="RhoGAP"/>
    <property type="match status" value="1"/>
</dbReference>
<sequence>MNETQNMENNIETTTLVNSTDNNNNNNNINNNVVVEPQSNTTTTTTTSVDNLQVGTISISDQSTPTTATPNQQQQQEDNNRGVSNETIKASLDGLKHNSLKTTFPPNSQHHQYIDVNTQWITNKLKERESEFTEKRGMSIFLGTWNVNGKKPSEPLDPWLKDPSMSLQPDIYAIGFQELDLTAEALLLGDTTRSLPWEQHILNTLQGDYVKLLSKQLVGILLCVYVKKEHKPHIANVQSDIAAVGIMGMMGNKGGVAIRFSFYNTTICIINSHLNAHMDNVLRRNQDMKDIAKNIKFINESDHSTINIFDHDQLFWIGDLNYRIPLPDGEVKEKIKKKDFYNLFLVDQLNQQMKAGAVFEGFQEPPISFAPTYKYDAGTEEYDSSEKKRTPAWCDRILWKTHKKAENVGILSYKRAELISSDHRPVSASFVIKIKVVIPDSKNRIYQEIVKELDKKENDSMPDANISTNMVDFETIKFMQPTSRQLVFENIGQVIARFQFIPKLDEAILCKPWLKISPLAGMMIPKEKVTIDLTVYVDNLTSGLFNVGGESMDDILILHLENGKDYFISISGVFQRTCFGNTLENLVRYPHPIRNNIPIPPEQKKLSIPKELWRIIDYIYYNGLKEEGLFIKSGVTKEMEAIRDCLDTAEPFSSINFSIHSMAETLIRFLESLVEPVIPFNMYQQALDASSSPLSCKTLVSHLPSVNYNVFFYLISFLIETLSNQKENDLKPDQLAIIFSTVLLRPSPQSQLSQIPPDATTVKKKADLILHFLISKDLIN</sequence>
<organism evidence="11 12">
    <name type="scientific">Dictyostelium firmibasis</name>
    <dbReference type="NCBI Taxonomy" id="79012"/>
    <lineage>
        <taxon>Eukaryota</taxon>
        <taxon>Amoebozoa</taxon>
        <taxon>Evosea</taxon>
        <taxon>Eumycetozoa</taxon>
        <taxon>Dictyostelia</taxon>
        <taxon>Dictyosteliales</taxon>
        <taxon>Dictyosteliaceae</taxon>
        <taxon>Dictyostelium</taxon>
    </lineage>
</organism>
<dbReference type="Gene3D" id="1.10.555.10">
    <property type="entry name" value="Rho GTPase activation protein"/>
    <property type="match status" value="1"/>
</dbReference>
<evidence type="ECO:0000313" key="12">
    <source>
        <dbReference type="Proteomes" id="UP001344447"/>
    </source>
</evidence>
<dbReference type="FunFam" id="1.10.555.10:FF:000012">
    <property type="entry name" value="Putative inositol polyphosphate 5-phosphatase OCRL-1"/>
    <property type="match status" value="1"/>
</dbReference>
<keyword evidence="5" id="KW-0378">Hydrolase</keyword>
<dbReference type="SUPFAM" id="SSF48350">
    <property type="entry name" value="GTPase activation domain, GAP"/>
    <property type="match status" value="1"/>
</dbReference>
<dbReference type="InterPro" id="IPR048869">
    <property type="entry name" value="OCRL-1_2_ASH"/>
</dbReference>
<dbReference type="Pfam" id="PF00620">
    <property type="entry name" value="RhoGAP"/>
    <property type="match status" value="1"/>
</dbReference>
<feature type="domain" description="Rho-GAP" evidence="10">
    <location>
        <begin position="581"/>
        <end position="780"/>
    </location>
</feature>
<comment type="similarity">
    <text evidence="3">Belongs to the inositol 1,4,5-trisphosphate 5-phosphatase type II family.</text>
</comment>
<feature type="compositionally biased region" description="Polar residues" evidence="9">
    <location>
        <begin position="48"/>
        <end position="61"/>
    </location>
</feature>
<evidence type="ECO:0000256" key="9">
    <source>
        <dbReference type="SAM" id="MobiDB-lite"/>
    </source>
</evidence>
<feature type="region of interest" description="Disordered" evidence="9">
    <location>
        <begin position="16"/>
        <end position="83"/>
    </location>
</feature>
<dbReference type="InterPro" id="IPR013783">
    <property type="entry name" value="Ig-like_fold"/>
</dbReference>
<dbReference type="InterPro" id="IPR008936">
    <property type="entry name" value="Rho_GTPase_activation_prot"/>
</dbReference>
<dbReference type="PANTHER" id="PTHR11200:SF300">
    <property type="entry name" value="TYPE II INOSITOL 1,4,5-TRISPHOSPHATE 5-PHOSPHATASE"/>
    <property type="match status" value="1"/>
</dbReference>
<dbReference type="GO" id="GO:0030670">
    <property type="term" value="C:phagocytic vesicle membrane"/>
    <property type="evidence" value="ECO:0007669"/>
    <property type="project" value="UniProtKB-SubCell"/>
</dbReference>
<evidence type="ECO:0000256" key="8">
    <source>
        <dbReference type="ARBA" id="ARBA00023329"/>
    </source>
</evidence>
<dbReference type="FunFam" id="2.60.40.10:FF:000132">
    <property type="entry name" value="Inositol polyphosphate 5-phosphatase OCRL-1 isoform b"/>
    <property type="match status" value="1"/>
</dbReference>
<proteinExistence type="inferred from homology"/>
<dbReference type="InterPro" id="IPR046985">
    <property type="entry name" value="IP5"/>
</dbReference>
<comment type="caution">
    <text evidence="11">The sequence shown here is derived from an EMBL/GenBank/DDBJ whole genome shotgun (WGS) entry which is preliminary data.</text>
</comment>
<evidence type="ECO:0000256" key="7">
    <source>
        <dbReference type="ARBA" id="ARBA00023136"/>
    </source>
</evidence>
<feature type="compositionally biased region" description="Low complexity" evidence="9">
    <location>
        <begin position="62"/>
        <end position="76"/>
    </location>
</feature>
<accession>A0AAN7TLU7</accession>
<dbReference type="InterPro" id="IPR036691">
    <property type="entry name" value="Endo/exonu/phosph_ase_sf"/>
</dbReference>
<dbReference type="GO" id="GO:0004445">
    <property type="term" value="F:inositol-polyphosphate 5-phosphatase activity"/>
    <property type="evidence" value="ECO:0007669"/>
    <property type="project" value="TreeGrafter"/>
</dbReference>
<dbReference type="PANTHER" id="PTHR11200">
    <property type="entry name" value="INOSITOL 5-PHOSPHATASE"/>
    <property type="match status" value="1"/>
</dbReference>
<comment type="subcellular location">
    <subcellularLocation>
        <location evidence="2">Cytoplasmic vesicle</location>
        <location evidence="2">Phagosome membrane</location>
    </subcellularLocation>
    <subcellularLocation>
        <location evidence="1">Early endosome membrane</location>
    </subcellularLocation>
</comment>
<evidence type="ECO:0000256" key="3">
    <source>
        <dbReference type="ARBA" id="ARBA00005910"/>
    </source>
</evidence>
<evidence type="ECO:0000256" key="2">
    <source>
        <dbReference type="ARBA" id="ARBA00004580"/>
    </source>
</evidence>
<evidence type="ECO:0000256" key="1">
    <source>
        <dbReference type="ARBA" id="ARBA00004146"/>
    </source>
</evidence>
<dbReference type="SUPFAM" id="SSF56219">
    <property type="entry name" value="DNase I-like"/>
    <property type="match status" value="1"/>
</dbReference>
<feature type="compositionally biased region" description="Low complexity" evidence="9">
    <location>
        <begin position="16"/>
        <end position="47"/>
    </location>
</feature>
<dbReference type="GO" id="GO:0031901">
    <property type="term" value="C:early endosome membrane"/>
    <property type="evidence" value="ECO:0007669"/>
    <property type="project" value="UniProtKB-SubCell"/>
</dbReference>
<dbReference type="Proteomes" id="UP001344447">
    <property type="component" value="Unassembled WGS sequence"/>
</dbReference>
<dbReference type="InterPro" id="IPR047078">
    <property type="entry name" value="RhoGAP_OCRL1"/>
</dbReference>
<dbReference type="Pfam" id="PF21310">
    <property type="entry name" value="OCRL-like_ASH"/>
    <property type="match status" value="1"/>
</dbReference>
<evidence type="ECO:0000256" key="4">
    <source>
        <dbReference type="ARBA" id="ARBA00022753"/>
    </source>
</evidence>
<dbReference type="GO" id="GO:0046856">
    <property type="term" value="P:phosphatidylinositol dephosphorylation"/>
    <property type="evidence" value="ECO:0007669"/>
    <property type="project" value="InterPro"/>
</dbReference>
<dbReference type="GO" id="GO:0034485">
    <property type="term" value="F:phosphatidylinositol-3,4,5-trisphosphate 5-phosphatase activity"/>
    <property type="evidence" value="ECO:0007669"/>
    <property type="project" value="TreeGrafter"/>
</dbReference>
<dbReference type="Pfam" id="PF22669">
    <property type="entry name" value="Exo_endo_phos2"/>
    <property type="match status" value="1"/>
</dbReference>
<dbReference type="GO" id="GO:0007165">
    <property type="term" value="P:signal transduction"/>
    <property type="evidence" value="ECO:0007669"/>
    <property type="project" value="InterPro"/>
</dbReference>
<evidence type="ECO:0000256" key="6">
    <source>
        <dbReference type="ARBA" id="ARBA00023098"/>
    </source>
</evidence>
<protein>
    <recommendedName>
        <fullName evidence="10">Rho-GAP domain-containing protein</fullName>
    </recommendedName>
</protein>
<reference evidence="11 12" key="1">
    <citation type="submission" date="2023-11" db="EMBL/GenBank/DDBJ databases">
        <title>Dfirmibasis_genome.</title>
        <authorList>
            <person name="Edelbroek B."/>
            <person name="Kjellin J."/>
            <person name="Jerlstrom-Hultqvist J."/>
            <person name="Soderbom F."/>
        </authorList>
    </citation>
    <scope>NUCLEOTIDE SEQUENCE [LARGE SCALE GENOMIC DNA]</scope>
    <source>
        <strain evidence="11 12">TNS-C-14</strain>
    </source>
</reference>
<dbReference type="EMBL" id="JAVFKY010000005">
    <property type="protein sequence ID" value="KAK5576317.1"/>
    <property type="molecule type" value="Genomic_DNA"/>
</dbReference>
<gene>
    <name evidence="11" type="ORF">RB653_007458</name>
</gene>
<dbReference type="InterPro" id="IPR037793">
    <property type="entry name" value="OCRL1/INPP5B_INPP5c"/>
</dbReference>
<dbReference type="Gene3D" id="3.60.10.10">
    <property type="entry name" value="Endonuclease/exonuclease/phosphatase"/>
    <property type="match status" value="1"/>
</dbReference>
<dbReference type="PROSITE" id="PS50238">
    <property type="entry name" value="RHOGAP"/>
    <property type="match status" value="1"/>
</dbReference>
<name>A0AAN7TLU7_9MYCE</name>
<keyword evidence="8" id="KW-0968">Cytoplasmic vesicle</keyword>
<dbReference type="Gene3D" id="2.60.40.10">
    <property type="entry name" value="Immunoglobulins"/>
    <property type="match status" value="1"/>
</dbReference>
<evidence type="ECO:0000256" key="5">
    <source>
        <dbReference type="ARBA" id="ARBA00022801"/>
    </source>
</evidence>
<keyword evidence="6" id="KW-0443">Lipid metabolism</keyword>
<evidence type="ECO:0000313" key="11">
    <source>
        <dbReference type="EMBL" id="KAK5576317.1"/>
    </source>
</evidence>
<evidence type="ECO:0000259" key="10">
    <source>
        <dbReference type="PROSITE" id="PS50238"/>
    </source>
</evidence>
<dbReference type="AlphaFoldDB" id="A0AAN7TLU7"/>
<keyword evidence="7" id="KW-0472">Membrane</keyword>
<dbReference type="InterPro" id="IPR000300">
    <property type="entry name" value="IPPc"/>
</dbReference>
<keyword evidence="12" id="KW-1185">Reference proteome</keyword>
<dbReference type="CDD" id="cd04380">
    <property type="entry name" value="RhoGAP_OCRL1"/>
    <property type="match status" value="1"/>
</dbReference>
<dbReference type="InterPro" id="IPR000198">
    <property type="entry name" value="RhoGAP_dom"/>
</dbReference>
<dbReference type="CDD" id="cd09093">
    <property type="entry name" value="INPP5c_INPP5B"/>
    <property type="match status" value="1"/>
</dbReference>